<evidence type="ECO:0000259" key="4">
    <source>
        <dbReference type="PROSITE" id="PS50893"/>
    </source>
</evidence>
<dbReference type="InterPro" id="IPR051782">
    <property type="entry name" value="ABC_Transporter_VariousFunc"/>
</dbReference>
<dbReference type="InterPro" id="IPR017871">
    <property type="entry name" value="ABC_transporter-like_CS"/>
</dbReference>
<reference evidence="5 6" key="1">
    <citation type="journal article" date="2017" name="ISME J.">
        <title>Energy and carbon metabolisms in a deep terrestrial subsurface fluid microbial community.</title>
        <authorList>
            <person name="Momper L."/>
            <person name="Jungbluth S.P."/>
            <person name="Lee M.D."/>
            <person name="Amend J.P."/>
        </authorList>
    </citation>
    <scope>NUCLEOTIDE SEQUENCE [LARGE SCALE GENOMIC DNA]</scope>
    <source>
        <strain evidence="5">SURF_17</strain>
    </source>
</reference>
<accession>A0A419EZI5</accession>
<keyword evidence="1" id="KW-0813">Transport</keyword>
<evidence type="ECO:0000313" key="6">
    <source>
        <dbReference type="Proteomes" id="UP000285961"/>
    </source>
</evidence>
<evidence type="ECO:0000256" key="2">
    <source>
        <dbReference type="ARBA" id="ARBA00022741"/>
    </source>
</evidence>
<dbReference type="SUPFAM" id="SSF52540">
    <property type="entry name" value="P-loop containing nucleoside triphosphate hydrolases"/>
    <property type="match status" value="1"/>
</dbReference>
<evidence type="ECO:0000256" key="1">
    <source>
        <dbReference type="ARBA" id="ARBA00022448"/>
    </source>
</evidence>
<dbReference type="Gene3D" id="3.40.50.300">
    <property type="entry name" value="P-loop containing nucleotide triphosphate hydrolases"/>
    <property type="match status" value="1"/>
</dbReference>
<sequence length="243" mass="27194">MIEIRNLTKVFGATKAVDDLSLHVGRGEFFCFLGPNGAGKTTTIKMLTGLLRPTSGTALIAGHDIIENAVEAKREIGYIPDHPYLYEKLSGREFMRFVAGIYRLDGALLDRKIDELLELFGVREYADQLTEDYSHGMRQKLIFSATFLHSPRVVIVDEPWVGLDPKSIRFVKDYLKSRTKEGVTIFMSTHTLSIAEEIADRIGIIHKGKLIAQGTVDKIKASTVRNLEDVFLELTAESPEVPQ</sequence>
<dbReference type="PROSITE" id="PS50893">
    <property type="entry name" value="ABC_TRANSPORTER_2"/>
    <property type="match status" value="1"/>
</dbReference>
<name>A0A419EZI5_9BACT</name>
<dbReference type="GO" id="GO:0016887">
    <property type="term" value="F:ATP hydrolysis activity"/>
    <property type="evidence" value="ECO:0007669"/>
    <property type="project" value="InterPro"/>
</dbReference>
<dbReference type="EMBL" id="QZKI01000065">
    <property type="protein sequence ID" value="RJP70811.1"/>
    <property type="molecule type" value="Genomic_DNA"/>
</dbReference>
<evidence type="ECO:0000313" key="5">
    <source>
        <dbReference type="EMBL" id="RJP70811.1"/>
    </source>
</evidence>
<dbReference type="SMART" id="SM00382">
    <property type="entry name" value="AAA"/>
    <property type="match status" value="1"/>
</dbReference>
<gene>
    <name evidence="5" type="ORF">C4532_08845</name>
</gene>
<protein>
    <submittedName>
        <fullName evidence="5">ABC transporter ATP-binding protein</fullName>
    </submittedName>
</protein>
<dbReference type="GO" id="GO:0005524">
    <property type="term" value="F:ATP binding"/>
    <property type="evidence" value="ECO:0007669"/>
    <property type="project" value="UniProtKB-KW"/>
</dbReference>
<evidence type="ECO:0000256" key="3">
    <source>
        <dbReference type="ARBA" id="ARBA00022840"/>
    </source>
</evidence>
<dbReference type="InterPro" id="IPR003593">
    <property type="entry name" value="AAA+_ATPase"/>
</dbReference>
<proteinExistence type="predicted"/>
<dbReference type="Pfam" id="PF00005">
    <property type="entry name" value="ABC_tran"/>
    <property type="match status" value="1"/>
</dbReference>
<dbReference type="PANTHER" id="PTHR42939:SF1">
    <property type="entry name" value="ABC TRANSPORTER ATP-BINDING PROTEIN ALBC-RELATED"/>
    <property type="match status" value="1"/>
</dbReference>
<keyword evidence="3 5" id="KW-0067">ATP-binding</keyword>
<dbReference type="InterPro" id="IPR003439">
    <property type="entry name" value="ABC_transporter-like_ATP-bd"/>
</dbReference>
<dbReference type="AlphaFoldDB" id="A0A419EZI5"/>
<comment type="caution">
    <text evidence="5">The sequence shown here is derived from an EMBL/GenBank/DDBJ whole genome shotgun (WGS) entry which is preliminary data.</text>
</comment>
<dbReference type="Proteomes" id="UP000285961">
    <property type="component" value="Unassembled WGS sequence"/>
</dbReference>
<dbReference type="PANTHER" id="PTHR42939">
    <property type="entry name" value="ABC TRANSPORTER ATP-BINDING PROTEIN ALBC-RELATED"/>
    <property type="match status" value="1"/>
</dbReference>
<dbReference type="InterPro" id="IPR027417">
    <property type="entry name" value="P-loop_NTPase"/>
</dbReference>
<organism evidence="5 6">
    <name type="scientific">Candidatus Abyssobacteria bacterium SURF_17</name>
    <dbReference type="NCBI Taxonomy" id="2093361"/>
    <lineage>
        <taxon>Bacteria</taxon>
        <taxon>Pseudomonadati</taxon>
        <taxon>Candidatus Hydrogenedentota</taxon>
        <taxon>Candidatus Abyssobacteria</taxon>
    </lineage>
</organism>
<feature type="domain" description="ABC transporter" evidence="4">
    <location>
        <begin position="2"/>
        <end position="232"/>
    </location>
</feature>
<keyword evidence="2" id="KW-0547">Nucleotide-binding</keyword>
<dbReference type="PROSITE" id="PS00211">
    <property type="entry name" value="ABC_TRANSPORTER_1"/>
    <property type="match status" value="1"/>
</dbReference>